<reference evidence="1 2" key="1">
    <citation type="journal article" date="2022" name="Hortic Res">
        <title>A haplotype resolved chromosomal level avocado genome allows analysis of novel avocado genes.</title>
        <authorList>
            <person name="Nath O."/>
            <person name="Fletcher S.J."/>
            <person name="Hayward A."/>
            <person name="Shaw L.M."/>
            <person name="Masouleh A.K."/>
            <person name="Furtado A."/>
            <person name="Henry R.J."/>
            <person name="Mitter N."/>
        </authorList>
    </citation>
    <scope>NUCLEOTIDE SEQUENCE [LARGE SCALE GENOMIC DNA]</scope>
    <source>
        <strain evidence="2">cv. Hass</strain>
    </source>
</reference>
<evidence type="ECO:0000313" key="2">
    <source>
        <dbReference type="Proteomes" id="UP001234297"/>
    </source>
</evidence>
<name>A0ACC2M3J1_PERAE</name>
<protein>
    <submittedName>
        <fullName evidence="1">Uncharacterized protein</fullName>
    </submittedName>
</protein>
<dbReference type="EMBL" id="CM056813">
    <property type="protein sequence ID" value="KAJ8639891.1"/>
    <property type="molecule type" value="Genomic_DNA"/>
</dbReference>
<gene>
    <name evidence="1" type="ORF">MRB53_016585</name>
</gene>
<organism evidence="1 2">
    <name type="scientific">Persea americana</name>
    <name type="common">Avocado</name>
    <dbReference type="NCBI Taxonomy" id="3435"/>
    <lineage>
        <taxon>Eukaryota</taxon>
        <taxon>Viridiplantae</taxon>
        <taxon>Streptophyta</taxon>
        <taxon>Embryophyta</taxon>
        <taxon>Tracheophyta</taxon>
        <taxon>Spermatophyta</taxon>
        <taxon>Magnoliopsida</taxon>
        <taxon>Magnoliidae</taxon>
        <taxon>Laurales</taxon>
        <taxon>Lauraceae</taxon>
        <taxon>Persea</taxon>
    </lineage>
</organism>
<dbReference type="Proteomes" id="UP001234297">
    <property type="component" value="Chromosome 5"/>
</dbReference>
<accession>A0ACC2M3J1</accession>
<evidence type="ECO:0000313" key="1">
    <source>
        <dbReference type="EMBL" id="KAJ8639891.1"/>
    </source>
</evidence>
<comment type="caution">
    <text evidence="1">The sequence shown here is derived from an EMBL/GenBank/DDBJ whole genome shotgun (WGS) entry which is preliminary data.</text>
</comment>
<proteinExistence type="predicted"/>
<keyword evidence="2" id="KW-1185">Reference proteome</keyword>
<sequence>MGCVSSKFARGDFNQEETNGNLSNHVVSLTSSTYGVLQLEPIKEPKRSPSPTLPKFQKKGFEEPEIINAWELMEDLDEEIPICSPARRTPKSHLEKKAQTFFSQMRTPKKQKNLMGKENRKGEGGRHDSSAKQGLRPFGSLENLQPVTPGSKLRTKNAPPLEMKLQGVGNNLGFSTSRRSFSPLFDPELLASFERELSEEGEQIKKMVSPVPRGRKSRISESMIELFEKKCPPGGEDAVVLYTTTLRGIRKTFEDCNRVRSLIESHCVQMIERDISMDSGFREELRVLMEKKEVRVPVVFVKGRLIGDADEVLKLEEEGKLSFLLEGIPQAAEVCQGCGGLRFVMCLDCSGSCKVLDAEQKSVVRCGECNENGLIQCPICC</sequence>